<feature type="compositionally biased region" description="Acidic residues" evidence="1">
    <location>
        <begin position="58"/>
        <end position="68"/>
    </location>
</feature>
<feature type="region of interest" description="Disordered" evidence="1">
    <location>
        <begin position="1"/>
        <end position="188"/>
    </location>
</feature>
<dbReference type="AlphaFoldDB" id="A0ABD3GQ77"/>
<evidence type="ECO:0000313" key="3">
    <source>
        <dbReference type="Proteomes" id="UP001633002"/>
    </source>
</evidence>
<gene>
    <name evidence="2" type="ORF">R1sor_023702</name>
</gene>
<accession>A0ABD3GQ77</accession>
<sequence>MDLETGGRKAEQEAKAGETPLEAQTAPTVQSEHRAKGKEKVDDSNGDQLLSKNHFAALDEDDNSEMPDENLVTTATPTHELEIGNTEHQGGTSQHSVNENQEATTPSNAGVNADADQEASDMDISKDPKRKRDVKTLLAKSANSNKENEEEQGEQSKQAEGQTCQKPAVEGQTSKSTNSKGRVTSKNL</sequence>
<feature type="compositionally biased region" description="Polar residues" evidence="1">
    <location>
        <begin position="86"/>
        <end position="110"/>
    </location>
</feature>
<protein>
    <recommendedName>
        <fullName evidence="4">Natural killer-tumor recognition protein</fullName>
    </recommendedName>
</protein>
<feature type="compositionally biased region" description="Polar residues" evidence="1">
    <location>
        <begin position="155"/>
        <end position="188"/>
    </location>
</feature>
<evidence type="ECO:0000256" key="1">
    <source>
        <dbReference type="SAM" id="MobiDB-lite"/>
    </source>
</evidence>
<feature type="compositionally biased region" description="Basic and acidic residues" evidence="1">
    <location>
        <begin position="31"/>
        <end position="43"/>
    </location>
</feature>
<comment type="caution">
    <text evidence="2">The sequence shown here is derived from an EMBL/GenBank/DDBJ whole genome shotgun (WGS) entry which is preliminary data.</text>
</comment>
<organism evidence="2 3">
    <name type="scientific">Riccia sorocarpa</name>
    <dbReference type="NCBI Taxonomy" id="122646"/>
    <lineage>
        <taxon>Eukaryota</taxon>
        <taxon>Viridiplantae</taxon>
        <taxon>Streptophyta</taxon>
        <taxon>Embryophyta</taxon>
        <taxon>Marchantiophyta</taxon>
        <taxon>Marchantiopsida</taxon>
        <taxon>Marchantiidae</taxon>
        <taxon>Marchantiales</taxon>
        <taxon>Ricciaceae</taxon>
        <taxon>Riccia</taxon>
    </lineage>
</organism>
<reference evidence="2 3" key="1">
    <citation type="submission" date="2024-09" db="EMBL/GenBank/DDBJ databases">
        <title>Chromosome-scale assembly of Riccia sorocarpa.</title>
        <authorList>
            <person name="Paukszto L."/>
        </authorList>
    </citation>
    <scope>NUCLEOTIDE SEQUENCE [LARGE SCALE GENOMIC DNA]</scope>
    <source>
        <strain evidence="2">LP-2024</strain>
        <tissue evidence="2">Aerial parts of the thallus</tissue>
    </source>
</reference>
<name>A0ABD3GQ77_9MARC</name>
<dbReference type="EMBL" id="JBJQOH010000007">
    <property type="protein sequence ID" value="KAL3680746.1"/>
    <property type="molecule type" value="Genomic_DNA"/>
</dbReference>
<feature type="compositionally biased region" description="Basic and acidic residues" evidence="1">
    <location>
        <begin position="1"/>
        <end position="16"/>
    </location>
</feature>
<evidence type="ECO:0008006" key="4">
    <source>
        <dbReference type="Google" id="ProtNLM"/>
    </source>
</evidence>
<proteinExistence type="predicted"/>
<evidence type="ECO:0000313" key="2">
    <source>
        <dbReference type="EMBL" id="KAL3680746.1"/>
    </source>
</evidence>
<dbReference type="Proteomes" id="UP001633002">
    <property type="component" value="Unassembled WGS sequence"/>
</dbReference>
<keyword evidence="3" id="KW-1185">Reference proteome</keyword>